<keyword evidence="3" id="KW-1185">Reference proteome</keyword>
<dbReference type="Proteomes" id="UP000190042">
    <property type="component" value="Unassembled WGS sequence"/>
</dbReference>
<protein>
    <submittedName>
        <fullName evidence="2">Uncharacterized protein</fullName>
    </submittedName>
</protein>
<name>A0A1T4XP47_9BACL</name>
<sequence>MLYERQPGGYERGDRVYDRKPGGYERDDTFYDRKQAAYERKDVLYERPHIIHEKKAVLKVIFNDQQDSLSLFQIKSLSTPQCVVQPPRVSPGSPVLSHVLLQQLLQELSL</sequence>
<evidence type="ECO:0000313" key="2">
    <source>
        <dbReference type="EMBL" id="SKA90888.1"/>
    </source>
</evidence>
<accession>A0A1T4XP47</accession>
<reference evidence="3" key="1">
    <citation type="submission" date="2017-02" db="EMBL/GenBank/DDBJ databases">
        <authorList>
            <person name="Varghese N."/>
            <person name="Submissions S."/>
        </authorList>
    </citation>
    <scope>NUCLEOTIDE SEQUENCE [LARGE SCALE GENOMIC DNA]</scope>
    <source>
        <strain evidence="3">DSM 23966</strain>
    </source>
</reference>
<dbReference type="EMBL" id="FUYJ01000001">
    <property type="protein sequence ID" value="SKA90888.1"/>
    <property type="molecule type" value="Genomic_DNA"/>
</dbReference>
<feature type="compositionally biased region" description="Basic and acidic residues" evidence="1">
    <location>
        <begin position="11"/>
        <end position="24"/>
    </location>
</feature>
<gene>
    <name evidence="2" type="ORF">SAMN04244570_1035</name>
</gene>
<evidence type="ECO:0000256" key="1">
    <source>
        <dbReference type="SAM" id="MobiDB-lite"/>
    </source>
</evidence>
<organism evidence="2 3">
    <name type="scientific">Sporosarcina newyorkensis</name>
    <dbReference type="NCBI Taxonomy" id="759851"/>
    <lineage>
        <taxon>Bacteria</taxon>
        <taxon>Bacillati</taxon>
        <taxon>Bacillota</taxon>
        <taxon>Bacilli</taxon>
        <taxon>Bacillales</taxon>
        <taxon>Caryophanaceae</taxon>
        <taxon>Sporosarcina</taxon>
    </lineage>
</organism>
<feature type="region of interest" description="Disordered" evidence="1">
    <location>
        <begin position="1"/>
        <end position="24"/>
    </location>
</feature>
<proteinExistence type="predicted"/>
<dbReference type="AlphaFoldDB" id="A0A1T4XP47"/>
<evidence type="ECO:0000313" key="3">
    <source>
        <dbReference type="Proteomes" id="UP000190042"/>
    </source>
</evidence>